<dbReference type="EMBL" id="JACSPN010000015">
    <property type="protein sequence ID" value="MBE7701102.1"/>
    <property type="molecule type" value="Genomic_DNA"/>
</dbReference>
<protein>
    <submittedName>
        <fullName evidence="2">Uncharacterized protein</fullName>
    </submittedName>
</protein>
<name>A0A9D5UHQ4_9CELL</name>
<proteinExistence type="predicted"/>
<dbReference type="Proteomes" id="UP000822993">
    <property type="component" value="Unassembled WGS sequence"/>
</dbReference>
<comment type="caution">
    <text evidence="2">The sequence shown here is derived from an EMBL/GenBank/DDBJ whole genome shotgun (WGS) entry which is preliminary data.</text>
</comment>
<sequence>MAAATKVSEADSHELEAVAAAAGVAQSDVLRAGIELALRGVERERLVAYLEDVGRESASGALTAGRRALLDGAPHRS</sequence>
<evidence type="ECO:0000313" key="2">
    <source>
        <dbReference type="EMBL" id="MBE7701102.1"/>
    </source>
</evidence>
<keyword evidence="3" id="KW-1185">Reference proteome</keyword>
<dbReference type="RefSeq" id="WP_193720358.1">
    <property type="nucleotide sequence ID" value="NZ_JACSPN010000015.1"/>
</dbReference>
<organism evidence="2 3">
    <name type="scientific">Oerskovia douganii</name>
    <dbReference type="NCBI Taxonomy" id="2762210"/>
    <lineage>
        <taxon>Bacteria</taxon>
        <taxon>Bacillati</taxon>
        <taxon>Actinomycetota</taxon>
        <taxon>Actinomycetes</taxon>
        <taxon>Micrococcales</taxon>
        <taxon>Cellulomonadaceae</taxon>
        <taxon>Oerskovia</taxon>
    </lineage>
</organism>
<gene>
    <name evidence="2" type="ORF">H9623_12410</name>
</gene>
<evidence type="ECO:0000256" key="1">
    <source>
        <dbReference type="SAM" id="MobiDB-lite"/>
    </source>
</evidence>
<evidence type="ECO:0000313" key="3">
    <source>
        <dbReference type="Proteomes" id="UP000822993"/>
    </source>
</evidence>
<feature type="region of interest" description="Disordered" evidence="1">
    <location>
        <begin position="57"/>
        <end position="77"/>
    </location>
</feature>
<accession>A0A9D5UHQ4</accession>
<reference evidence="2 3" key="1">
    <citation type="submission" date="2020-08" db="EMBL/GenBank/DDBJ databases">
        <title>A Genomic Blueprint of the Chicken Gut Microbiome.</title>
        <authorList>
            <person name="Gilroy R."/>
            <person name="Ravi A."/>
            <person name="Getino M."/>
            <person name="Pursley I."/>
            <person name="Horton D.L."/>
            <person name="Alikhan N.-F."/>
            <person name="Baker D."/>
            <person name="Gharbi K."/>
            <person name="Hall N."/>
            <person name="Watson M."/>
            <person name="Adriaenssens E.M."/>
            <person name="Foster-Nyarko E."/>
            <person name="Jarju S."/>
            <person name="Secka A."/>
            <person name="Antonio M."/>
            <person name="Oren A."/>
            <person name="Chaudhuri R."/>
            <person name="La Ragione R.M."/>
            <person name="Hildebrand F."/>
            <person name="Pallen M.J."/>
        </authorList>
    </citation>
    <scope>NUCLEOTIDE SEQUENCE [LARGE SCALE GENOMIC DNA]</scope>
    <source>
        <strain evidence="2 3">Sa1BUA8</strain>
    </source>
</reference>
<dbReference type="AlphaFoldDB" id="A0A9D5UHQ4"/>